<dbReference type="Proteomes" id="UP000636793">
    <property type="component" value="Unassembled WGS sequence"/>
</dbReference>
<dbReference type="SUPFAM" id="SSF55961">
    <property type="entry name" value="Bet v1-like"/>
    <property type="match status" value="1"/>
</dbReference>
<dbReference type="InterPro" id="IPR019587">
    <property type="entry name" value="Polyketide_cyclase/dehydratase"/>
</dbReference>
<dbReference type="Pfam" id="PF10604">
    <property type="entry name" value="Polyketide_cyc2"/>
    <property type="match status" value="1"/>
</dbReference>
<name>A0A916SZ94_9MICO</name>
<evidence type="ECO:0000313" key="1">
    <source>
        <dbReference type="EMBL" id="GGB24408.1"/>
    </source>
</evidence>
<reference evidence="1" key="2">
    <citation type="submission" date="2020-09" db="EMBL/GenBank/DDBJ databases">
        <authorList>
            <person name="Sun Q."/>
            <person name="Zhou Y."/>
        </authorList>
    </citation>
    <scope>NUCLEOTIDE SEQUENCE</scope>
    <source>
        <strain evidence="1">CGMCC 1.15085</strain>
    </source>
</reference>
<comment type="caution">
    <text evidence="1">The sequence shown here is derived from an EMBL/GenBank/DDBJ whole genome shotgun (WGS) entry which is preliminary data.</text>
</comment>
<keyword evidence="2" id="KW-1185">Reference proteome</keyword>
<protein>
    <submittedName>
        <fullName evidence="1">Polyketide cyclase</fullName>
    </submittedName>
</protein>
<evidence type="ECO:0000313" key="2">
    <source>
        <dbReference type="Proteomes" id="UP000636793"/>
    </source>
</evidence>
<dbReference type="EMBL" id="BMHI01000002">
    <property type="protein sequence ID" value="GGB24408.1"/>
    <property type="molecule type" value="Genomic_DNA"/>
</dbReference>
<dbReference type="Gene3D" id="3.30.530.20">
    <property type="match status" value="1"/>
</dbReference>
<gene>
    <name evidence="1" type="ORF">GCM10011492_12950</name>
</gene>
<sequence length="145" mass="16394">MNITRSFFVRAEPQVARTYLQDFSHATKWDPGTQRCERLDSGSIAVGSRWRNESRFLGRPVTLIYVLARLDENRVVFEGSNDSAGSRDDIQLAPAPEGGTRITYTATITLRSRLHVVLDPLLQLFMRPVADKTVDRMTTVLNGLR</sequence>
<dbReference type="InterPro" id="IPR023393">
    <property type="entry name" value="START-like_dom_sf"/>
</dbReference>
<accession>A0A916SZ94</accession>
<organism evidence="1 2">
    <name type="scientific">Flexivirga endophytica</name>
    <dbReference type="NCBI Taxonomy" id="1849103"/>
    <lineage>
        <taxon>Bacteria</taxon>
        <taxon>Bacillati</taxon>
        <taxon>Actinomycetota</taxon>
        <taxon>Actinomycetes</taxon>
        <taxon>Micrococcales</taxon>
        <taxon>Dermacoccaceae</taxon>
        <taxon>Flexivirga</taxon>
    </lineage>
</organism>
<proteinExistence type="predicted"/>
<dbReference type="RefSeq" id="WP_188836161.1">
    <property type="nucleotide sequence ID" value="NZ_BMHI01000002.1"/>
</dbReference>
<reference evidence="1" key="1">
    <citation type="journal article" date="2014" name="Int. J. Syst. Evol. Microbiol.">
        <title>Complete genome sequence of Corynebacterium casei LMG S-19264T (=DSM 44701T), isolated from a smear-ripened cheese.</title>
        <authorList>
            <consortium name="US DOE Joint Genome Institute (JGI-PGF)"/>
            <person name="Walter F."/>
            <person name="Albersmeier A."/>
            <person name="Kalinowski J."/>
            <person name="Ruckert C."/>
        </authorList>
    </citation>
    <scope>NUCLEOTIDE SEQUENCE</scope>
    <source>
        <strain evidence="1">CGMCC 1.15085</strain>
    </source>
</reference>
<dbReference type="AlphaFoldDB" id="A0A916SZ94"/>